<accession>A0AAV4EQU2</accession>
<organism evidence="1 2">
    <name type="scientific">Elysia marginata</name>
    <dbReference type="NCBI Taxonomy" id="1093978"/>
    <lineage>
        <taxon>Eukaryota</taxon>
        <taxon>Metazoa</taxon>
        <taxon>Spiralia</taxon>
        <taxon>Lophotrochozoa</taxon>
        <taxon>Mollusca</taxon>
        <taxon>Gastropoda</taxon>
        <taxon>Heterobranchia</taxon>
        <taxon>Euthyneura</taxon>
        <taxon>Panpulmonata</taxon>
        <taxon>Sacoglossa</taxon>
        <taxon>Placobranchoidea</taxon>
        <taxon>Plakobranchidae</taxon>
        <taxon>Elysia</taxon>
    </lineage>
</organism>
<protein>
    <submittedName>
        <fullName evidence="1">Uncharacterized protein</fullName>
    </submittedName>
</protein>
<dbReference type="EMBL" id="BMAT01007381">
    <property type="protein sequence ID" value="GFR63070.1"/>
    <property type="molecule type" value="Genomic_DNA"/>
</dbReference>
<name>A0AAV4EQU2_9GAST</name>
<comment type="caution">
    <text evidence="1">The sequence shown here is derived from an EMBL/GenBank/DDBJ whole genome shotgun (WGS) entry which is preliminary data.</text>
</comment>
<evidence type="ECO:0000313" key="1">
    <source>
        <dbReference type="EMBL" id="GFR63070.1"/>
    </source>
</evidence>
<dbReference type="AlphaFoldDB" id="A0AAV4EQU2"/>
<reference evidence="1 2" key="1">
    <citation type="journal article" date="2021" name="Elife">
        <title>Chloroplast acquisition without the gene transfer in kleptoplastic sea slugs, Plakobranchus ocellatus.</title>
        <authorList>
            <person name="Maeda T."/>
            <person name="Takahashi S."/>
            <person name="Yoshida T."/>
            <person name="Shimamura S."/>
            <person name="Takaki Y."/>
            <person name="Nagai Y."/>
            <person name="Toyoda A."/>
            <person name="Suzuki Y."/>
            <person name="Arimoto A."/>
            <person name="Ishii H."/>
            <person name="Satoh N."/>
            <person name="Nishiyama T."/>
            <person name="Hasebe M."/>
            <person name="Maruyama T."/>
            <person name="Minagawa J."/>
            <person name="Obokata J."/>
            <person name="Shigenobu S."/>
        </authorList>
    </citation>
    <scope>NUCLEOTIDE SEQUENCE [LARGE SCALE GENOMIC DNA]</scope>
</reference>
<sequence length="128" mass="15013">MAEYFRAFKSQNTSHRDYRPYFRPVFCYLEGAWMSDPDMDRPENWFPTDKIFFGAETWSELHDRARAEFVTGTRDRQGRSAYLPSIITHIAPSGEPVYAQWNFRPMCQPIADDLPTTYLRQASADPSF</sequence>
<keyword evidence="2" id="KW-1185">Reference proteome</keyword>
<gene>
    <name evidence="1" type="ORF">ElyMa_003595000</name>
</gene>
<evidence type="ECO:0000313" key="2">
    <source>
        <dbReference type="Proteomes" id="UP000762676"/>
    </source>
</evidence>
<proteinExistence type="predicted"/>
<dbReference type="Proteomes" id="UP000762676">
    <property type="component" value="Unassembled WGS sequence"/>
</dbReference>